<name>A0A7X0JQ91_9GAMM</name>
<dbReference type="RefSeq" id="WP_166851661.1">
    <property type="nucleotide sequence ID" value="NZ_JAAONY010000001.1"/>
</dbReference>
<feature type="transmembrane region" description="Helical" evidence="1">
    <location>
        <begin position="21"/>
        <end position="41"/>
    </location>
</feature>
<feature type="transmembrane region" description="Helical" evidence="1">
    <location>
        <begin position="47"/>
        <end position="67"/>
    </location>
</feature>
<evidence type="ECO:0000313" key="2">
    <source>
        <dbReference type="EMBL" id="MBB6520302.1"/>
    </source>
</evidence>
<protein>
    <submittedName>
        <fullName evidence="2">Uncharacterized protein</fullName>
    </submittedName>
</protein>
<reference evidence="2 3" key="1">
    <citation type="submission" date="2020-08" db="EMBL/GenBank/DDBJ databases">
        <title>Genomic Encyclopedia of Type Strains, Phase IV (KMG-IV): sequencing the most valuable type-strain genomes for metagenomic binning, comparative biology and taxonomic classification.</title>
        <authorList>
            <person name="Goeker M."/>
        </authorList>
    </citation>
    <scope>NUCLEOTIDE SEQUENCE [LARGE SCALE GENOMIC DNA]</scope>
    <source>
        <strain evidence="2 3">DSM 22368</strain>
    </source>
</reference>
<accession>A0A7X0JQ91</accession>
<dbReference type="EMBL" id="JACHHT010000001">
    <property type="protein sequence ID" value="MBB6520302.1"/>
    <property type="molecule type" value="Genomic_DNA"/>
</dbReference>
<organism evidence="2 3">
    <name type="scientific">Pseudoteredinibacter isoporae</name>
    <dbReference type="NCBI Taxonomy" id="570281"/>
    <lineage>
        <taxon>Bacteria</taxon>
        <taxon>Pseudomonadati</taxon>
        <taxon>Pseudomonadota</taxon>
        <taxon>Gammaproteobacteria</taxon>
        <taxon>Cellvibrionales</taxon>
        <taxon>Cellvibrionaceae</taxon>
        <taxon>Pseudoteredinibacter</taxon>
    </lineage>
</organism>
<dbReference type="Proteomes" id="UP000528457">
    <property type="component" value="Unassembled WGS sequence"/>
</dbReference>
<keyword evidence="1" id="KW-0812">Transmembrane</keyword>
<keyword evidence="1" id="KW-1133">Transmembrane helix</keyword>
<comment type="caution">
    <text evidence="2">The sequence shown here is derived from an EMBL/GenBank/DDBJ whole genome shotgun (WGS) entry which is preliminary data.</text>
</comment>
<keyword evidence="3" id="KW-1185">Reference proteome</keyword>
<keyword evidence="1" id="KW-0472">Membrane</keyword>
<proteinExistence type="predicted"/>
<dbReference type="InParanoid" id="A0A7X0JQ91"/>
<evidence type="ECO:0000256" key="1">
    <source>
        <dbReference type="SAM" id="Phobius"/>
    </source>
</evidence>
<sequence length="156" mass="18119">MDKNRSANPNIKEFVGRKRPVTQVMVVAVFVPQLILMFKWWGKMSGSHIGIMLVLMVMLLLIVLKVAPRFEPQKKIRFGQNTLAMYQDEAIHWHIPYSDIDRFTINRREHLFLNRANMLNVFNGAGDQLIEQDVEFLSADQRTELLGLMKERCCSA</sequence>
<gene>
    <name evidence="2" type="ORF">HNR48_000580</name>
</gene>
<dbReference type="AlphaFoldDB" id="A0A7X0JQ91"/>
<evidence type="ECO:0000313" key="3">
    <source>
        <dbReference type="Proteomes" id="UP000528457"/>
    </source>
</evidence>